<dbReference type="EMBL" id="PGFJ01000001">
    <property type="protein sequence ID" value="PJJ84099.1"/>
    <property type="molecule type" value="Genomic_DNA"/>
</dbReference>
<evidence type="ECO:0000313" key="3">
    <source>
        <dbReference type="Proteomes" id="UP000242687"/>
    </source>
</evidence>
<feature type="transmembrane region" description="Helical" evidence="1">
    <location>
        <begin position="84"/>
        <end position="105"/>
    </location>
</feature>
<evidence type="ECO:0000313" key="2">
    <source>
        <dbReference type="EMBL" id="PJJ84099.1"/>
    </source>
</evidence>
<gene>
    <name evidence="2" type="ORF">CLV57_1103</name>
</gene>
<keyword evidence="1" id="KW-1133">Transmembrane helix</keyword>
<feature type="transmembrane region" description="Helical" evidence="1">
    <location>
        <begin position="137"/>
        <end position="154"/>
    </location>
</feature>
<reference evidence="2 3" key="1">
    <citation type="submission" date="2017-11" db="EMBL/GenBank/DDBJ databases">
        <title>Genomic Encyclopedia of Archaeal and Bacterial Type Strains, Phase II (KMG-II): From Individual Species to Whole Genera.</title>
        <authorList>
            <person name="Goeker M."/>
        </authorList>
    </citation>
    <scope>NUCLEOTIDE SEQUENCE [LARGE SCALE GENOMIC DNA]</scope>
    <source>
        <strain evidence="2 3">DSM 28175</strain>
    </source>
</reference>
<evidence type="ECO:0000256" key="1">
    <source>
        <dbReference type="SAM" id="Phobius"/>
    </source>
</evidence>
<dbReference type="AlphaFoldDB" id="A0A2H9VTI3"/>
<name>A0A2H9VTI3_9SPHI</name>
<proteinExistence type="predicted"/>
<protein>
    <submittedName>
        <fullName evidence="2">Uncharacterized protein</fullName>
    </submittedName>
</protein>
<organism evidence="2 3">
    <name type="scientific">Mucilaginibacter auburnensis</name>
    <dbReference type="NCBI Taxonomy" id="1457233"/>
    <lineage>
        <taxon>Bacteria</taxon>
        <taxon>Pseudomonadati</taxon>
        <taxon>Bacteroidota</taxon>
        <taxon>Sphingobacteriia</taxon>
        <taxon>Sphingobacteriales</taxon>
        <taxon>Sphingobacteriaceae</taxon>
        <taxon>Mucilaginibacter</taxon>
    </lineage>
</organism>
<keyword evidence="1" id="KW-0812">Transmembrane</keyword>
<accession>A0A2H9VTI3</accession>
<dbReference type="Proteomes" id="UP000242687">
    <property type="component" value="Unassembled WGS sequence"/>
</dbReference>
<comment type="caution">
    <text evidence="2">The sequence shown here is derived from an EMBL/GenBank/DDBJ whole genome shotgun (WGS) entry which is preliminary data.</text>
</comment>
<dbReference type="OrthoDB" id="796197at2"/>
<keyword evidence="1" id="KW-0472">Membrane</keyword>
<sequence length="166" mass="18860">MSNVEEKLWEYIDGTCNEQDKATIAGLIESDEQWRNAFNSMLEMESELSAVTLEEPTMAFSYNVMEAIRNEQAAKPLKTKINKYIITSIAGVLLLTLGILSFLLFEGAMRSIGNHSLDIHIQQINSSALINSTAWKAFIYFDIMLLLFFADRLIRRRSNDDVVKSV</sequence>
<keyword evidence="3" id="KW-1185">Reference proteome</keyword>